<organism evidence="1 2">
    <name type="scientific">Mastigocoleus testarum BC008</name>
    <dbReference type="NCBI Taxonomy" id="371196"/>
    <lineage>
        <taxon>Bacteria</taxon>
        <taxon>Bacillati</taxon>
        <taxon>Cyanobacteriota</taxon>
        <taxon>Cyanophyceae</taxon>
        <taxon>Nostocales</taxon>
        <taxon>Hapalosiphonaceae</taxon>
        <taxon>Mastigocoleus</taxon>
    </lineage>
</organism>
<evidence type="ECO:0000313" key="2">
    <source>
        <dbReference type="Proteomes" id="UP000053372"/>
    </source>
</evidence>
<protein>
    <submittedName>
        <fullName evidence="1">Uncharacterized protein</fullName>
    </submittedName>
</protein>
<keyword evidence="2" id="KW-1185">Reference proteome</keyword>
<dbReference type="InterPro" id="IPR043746">
    <property type="entry name" value="DUF5691"/>
</dbReference>
<reference evidence="1 2" key="1">
    <citation type="journal article" date="2015" name="Genome Announc.">
        <title>Draft Genome of the Euendolithic (true boring) Cyanobacterium Mastigocoleus testarum strain BC008.</title>
        <authorList>
            <person name="Guida B.S."/>
            <person name="Garcia-Pichel F."/>
        </authorList>
    </citation>
    <scope>NUCLEOTIDE SEQUENCE [LARGE SCALE GENOMIC DNA]</scope>
    <source>
        <strain evidence="1 2">BC008</strain>
    </source>
</reference>
<dbReference type="AlphaFoldDB" id="A0A0V7ZE26"/>
<dbReference type="EMBL" id="LMTZ01000151">
    <property type="protein sequence ID" value="KST62727.1"/>
    <property type="molecule type" value="Genomic_DNA"/>
</dbReference>
<dbReference type="Pfam" id="PF18944">
    <property type="entry name" value="DUF5691"/>
    <property type="match status" value="1"/>
</dbReference>
<evidence type="ECO:0000313" key="1">
    <source>
        <dbReference type="EMBL" id="KST62727.1"/>
    </source>
</evidence>
<sequence length="505" mass="57720">MNLWQELVKTAIVGTERQKLKLTLPDNKLGEVLSSLDSNDSEAYLLGAAGTISSYQKAGQLPVKNKQTQLKPCEQNDLPCCTQFAQQHLSIMLAGEHSDILPEWLTLANKLRIRVPFKYLPDLLTLGRKKQELRNLILPVLGKRGLWLAAQNSEWNYVVGENDRKTWETGSLEARQLLLRKLRLEDPKQALELLEKSWKKANAQEKATLLQVLQTGLSVNDQQFLEFVLDDRRKQVRDIAAQLLLQLPDSDLVKRMIERVSPLISLNAKAMEIRLPHNCTQDMTRDGIDQSRYNSGLGEKASLFLQMLSCVPPSFWCNTWEKTPRELVKAVNYNQWKKVLLEGWAVAAIRNQDDSWAIALLEVSEQFQFGSVGVAMNKDELLKILPPEKAQSFVLDVLLENQSKVFNQKHPAYELLQNSGYAWNYEISDRVLSMLVDSIKSNQNKSDWNLRSALQSFALYMEPCTIEQATTLLSGLKEDQFWNKCIDEFLAKLRFRGEMQEALKS</sequence>
<dbReference type="Proteomes" id="UP000053372">
    <property type="component" value="Unassembled WGS sequence"/>
</dbReference>
<accession>A0A0V7ZE26</accession>
<gene>
    <name evidence="1" type="ORF">BC008_38540</name>
</gene>
<name>A0A0V7ZE26_9CYAN</name>
<dbReference type="RefSeq" id="WP_027840835.1">
    <property type="nucleotide sequence ID" value="NZ_LMTZ01000151.1"/>
</dbReference>
<comment type="caution">
    <text evidence="1">The sequence shown here is derived from an EMBL/GenBank/DDBJ whole genome shotgun (WGS) entry which is preliminary data.</text>
</comment>
<dbReference type="OrthoDB" id="262508at2"/>
<proteinExistence type="predicted"/>